<dbReference type="HOGENOM" id="CLU_047487_0_0_10"/>
<dbReference type="GO" id="GO:0016287">
    <property type="term" value="F:glycerone-phosphate O-acyltransferase activity"/>
    <property type="evidence" value="ECO:0007669"/>
    <property type="project" value="TreeGrafter"/>
</dbReference>
<sequence length="334" mass="37762">MQKLTLDTLFYYFSRFLVRLALPIYLRKLCVSNFDKLPKGAPLLLASNHPDSFFDAVVIGSVLEQPIHTLTRGDVFRKKAAAFWLRQINLIPVFRGSEGRQYVKNHDVTAQESHDALKQGDAVVVFSEGVCVNEWRLRPLGKGTARMAYKIWYGDDALRSMKVIPTGLNYENFRGPGKRVSLNFGEAIAADHLQTSPQEYEKWLREFNEILDRKMNAEILTIPADLPKAEQQRQLNAFFDQCAAPKTQSNPLLGAIGWLGRMVHLPLYSFFRKKAAKLTARSVFYDSVLFGMLLYLYPVIVTLLSIVVVAVTGWEVGLGLFVGLPLLAWVGSKY</sequence>
<dbReference type="eggNOG" id="COG0204">
    <property type="taxonomic scope" value="Bacteria"/>
</dbReference>
<accession>C6VV24</accession>
<gene>
    <name evidence="3" type="ordered locus">Dfer_3642</name>
</gene>
<dbReference type="STRING" id="471854.Dfer_3642"/>
<evidence type="ECO:0000256" key="1">
    <source>
        <dbReference type="SAM" id="Phobius"/>
    </source>
</evidence>
<dbReference type="PANTHER" id="PTHR31605">
    <property type="entry name" value="GLYCEROL-3-PHOSPHATE O-ACYLTRANSFERASE 1"/>
    <property type="match status" value="1"/>
</dbReference>
<feature type="domain" description="Phospholipid/glycerol acyltransferase" evidence="2">
    <location>
        <begin position="43"/>
        <end position="171"/>
    </location>
</feature>
<keyword evidence="1" id="KW-0812">Transmembrane</keyword>
<dbReference type="SUPFAM" id="SSF69593">
    <property type="entry name" value="Glycerol-3-phosphate (1)-acyltransferase"/>
    <property type="match status" value="1"/>
</dbReference>
<dbReference type="KEGG" id="dfe:Dfer_3642"/>
<dbReference type="InterPro" id="IPR052744">
    <property type="entry name" value="GPAT/DAPAT"/>
</dbReference>
<evidence type="ECO:0000313" key="3">
    <source>
        <dbReference type="EMBL" id="ACT94847.1"/>
    </source>
</evidence>
<reference evidence="3 4" key="1">
    <citation type="journal article" date="2009" name="Stand. Genomic Sci.">
        <title>Complete genome sequence of Dyadobacter fermentans type strain (NS114).</title>
        <authorList>
            <person name="Lang E."/>
            <person name="Lapidus A."/>
            <person name="Chertkov O."/>
            <person name="Brettin T."/>
            <person name="Detter J.C."/>
            <person name="Han C."/>
            <person name="Copeland A."/>
            <person name="Glavina Del Rio T."/>
            <person name="Nolan M."/>
            <person name="Chen F."/>
            <person name="Lucas S."/>
            <person name="Tice H."/>
            <person name="Cheng J.F."/>
            <person name="Land M."/>
            <person name="Hauser L."/>
            <person name="Chang Y.J."/>
            <person name="Jeffries C.D."/>
            <person name="Kopitz M."/>
            <person name="Bruce D."/>
            <person name="Goodwin L."/>
            <person name="Pitluck S."/>
            <person name="Ovchinnikova G."/>
            <person name="Pati A."/>
            <person name="Ivanova N."/>
            <person name="Mavrommatis K."/>
            <person name="Chen A."/>
            <person name="Palaniappan K."/>
            <person name="Chain P."/>
            <person name="Bristow J."/>
            <person name="Eisen J.A."/>
            <person name="Markowitz V."/>
            <person name="Hugenholtz P."/>
            <person name="Goker M."/>
            <person name="Rohde M."/>
            <person name="Kyrpides N.C."/>
            <person name="Klenk H.P."/>
        </authorList>
    </citation>
    <scope>NUCLEOTIDE SEQUENCE [LARGE SCALE GENOMIC DNA]</scope>
    <source>
        <strain evidence="4">ATCC 700827 / DSM 18053 / CIP 107007 / KCTC 52180 / NS114</strain>
    </source>
</reference>
<feature type="transmembrane region" description="Helical" evidence="1">
    <location>
        <begin position="306"/>
        <end position="330"/>
    </location>
</feature>
<keyword evidence="1" id="KW-0472">Membrane</keyword>
<dbReference type="Proteomes" id="UP000002011">
    <property type="component" value="Chromosome"/>
</dbReference>
<dbReference type="PANTHER" id="PTHR31605:SF0">
    <property type="entry name" value="GLYCEROL-3-PHOSPHATE O-ACYLTRANSFERASE 1"/>
    <property type="match status" value="1"/>
</dbReference>
<feature type="transmembrane region" description="Helical" evidence="1">
    <location>
        <begin position="283"/>
        <end position="300"/>
    </location>
</feature>
<dbReference type="SMART" id="SM00563">
    <property type="entry name" value="PlsC"/>
    <property type="match status" value="1"/>
</dbReference>
<dbReference type="GO" id="GO:0004366">
    <property type="term" value="F:glycerol-3-phosphate O-acyltransferase activity"/>
    <property type="evidence" value="ECO:0007669"/>
    <property type="project" value="TreeGrafter"/>
</dbReference>
<evidence type="ECO:0000259" key="2">
    <source>
        <dbReference type="SMART" id="SM00563"/>
    </source>
</evidence>
<dbReference type="GO" id="GO:0008654">
    <property type="term" value="P:phospholipid biosynthetic process"/>
    <property type="evidence" value="ECO:0007669"/>
    <property type="project" value="TreeGrafter"/>
</dbReference>
<organism evidence="3 4">
    <name type="scientific">Dyadobacter fermentans (strain ATCC 700827 / DSM 18053 / CIP 107007 / KCTC 52180 / NS114)</name>
    <dbReference type="NCBI Taxonomy" id="471854"/>
    <lineage>
        <taxon>Bacteria</taxon>
        <taxon>Pseudomonadati</taxon>
        <taxon>Bacteroidota</taxon>
        <taxon>Cytophagia</taxon>
        <taxon>Cytophagales</taxon>
        <taxon>Spirosomataceae</taxon>
        <taxon>Dyadobacter</taxon>
    </lineage>
</organism>
<name>C6VV24_DYAFD</name>
<protein>
    <submittedName>
        <fullName evidence="3">Phospholipid/glycerol acyltransferase</fullName>
    </submittedName>
</protein>
<proteinExistence type="predicted"/>
<dbReference type="AlphaFoldDB" id="C6VV24"/>
<keyword evidence="4" id="KW-1185">Reference proteome</keyword>
<evidence type="ECO:0000313" key="4">
    <source>
        <dbReference type="Proteomes" id="UP000002011"/>
    </source>
</evidence>
<keyword evidence="1" id="KW-1133">Transmembrane helix</keyword>
<dbReference type="EMBL" id="CP001619">
    <property type="protein sequence ID" value="ACT94847.1"/>
    <property type="molecule type" value="Genomic_DNA"/>
</dbReference>
<keyword evidence="3" id="KW-0808">Transferase</keyword>
<keyword evidence="3" id="KW-0012">Acyltransferase</keyword>
<dbReference type="RefSeq" id="WP_015813091.1">
    <property type="nucleotide sequence ID" value="NC_013037.1"/>
</dbReference>
<dbReference type="Pfam" id="PF01553">
    <property type="entry name" value="Acyltransferase"/>
    <property type="match status" value="1"/>
</dbReference>
<dbReference type="InterPro" id="IPR002123">
    <property type="entry name" value="Plipid/glycerol_acylTrfase"/>
</dbReference>